<dbReference type="GeneID" id="64593968"/>
<organism evidence="2 3">
    <name type="scientific">Suillus plorans</name>
    <dbReference type="NCBI Taxonomy" id="116603"/>
    <lineage>
        <taxon>Eukaryota</taxon>
        <taxon>Fungi</taxon>
        <taxon>Dikarya</taxon>
        <taxon>Basidiomycota</taxon>
        <taxon>Agaricomycotina</taxon>
        <taxon>Agaricomycetes</taxon>
        <taxon>Agaricomycetidae</taxon>
        <taxon>Boletales</taxon>
        <taxon>Suillineae</taxon>
        <taxon>Suillaceae</taxon>
        <taxon>Suillus</taxon>
    </lineage>
</organism>
<feature type="compositionally biased region" description="Basic residues" evidence="1">
    <location>
        <begin position="1"/>
        <end position="11"/>
    </location>
</feature>
<evidence type="ECO:0000313" key="3">
    <source>
        <dbReference type="Proteomes" id="UP000719766"/>
    </source>
</evidence>
<sequence>MDTPKSARKRSMSPSAKATHKDEKIGVKRLKLEAPDAEPMIPLPPFRQTPGPILVSQSYLRRLVLEHWEAEVKACEKAKKLQQLEIASGPGPALTLIQASLRRLVTDRWDAELKRCEEAKRAQLLELLLAAHGISKLV</sequence>
<reference evidence="2" key="1">
    <citation type="journal article" date="2020" name="New Phytol.">
        <title>Comparative genomics reveals dynamic genome evolution in host specialist ectomycorrhizal fungi.</title>
        <authorList>
            <person name="Lofgren L.A."/>
            <person name="Nguyen N.H."/>
            <person name="Vilgalys R."/>
            <person name="Ruytinx J."/>
            <person name="Liao H.L."/>
            <person name="Branco S."/>
            <person name="Kuo A."/>
            <person name="LaButti K."/>
            <person name="Lipzen A."/>
            <person name="Andreopoulos W."/>
            <person name="Pangilinan J."/>
            <person name="Riley R."/>
            <person name="Hundley H."/>
            <person name="Na H."/>
            <person name="Barry K."/>
            <person name="Grigoriev I.V."/>
            <person name="Stajich J.E."/>
            <person name="Kennedy P.G."/>
        </authorList>
    </citation>
    <scope>NUCLEOTIDE SEQUENCE</scope>
    <source>
        <strain evidence="2">S12</strain>
    </source>
</reference>
<protein>
    <submittedName>
        <fullName evidence="2">Uncharacterized protein</fullName>
    </submittedName>
</protein>
<name>A0A9P7DHQ5_9AGAM</name>
<keyword evidence="3" id="KW-1185">Reference proteome</keyword>
<feature type="region of interest" description="Disordered" evidence="1">
    <location>
        <begin position="1"/>
        <end position="27"/>
    </location>
</feature>
<gene>
    <name evidence="2" type="ORF">HD556DRAFT_1308880</name>
</gene>
<evidence type="ECO:0000313" key="2">
    <source>
        <dbReference type="EMBL" id="KAG1793160.1"/>
    </source>
</evidence>
<dbReference type="AlphaFoldDB" id="A0A9P7DHQ5"/>
<dbReference type="OrthoDB" id="2685952at2759"/>
<comment type="caution">
    <text evidence="2">The sequence shown here is derived from an EMBL/GenBank/DDBJ whole genome shotgun (WGS) entry which is preliminary data.</text>
</comment>
<dbReference type="EMBL" id="JABBWE010000032">
    <property type="protein sequence ID" value="KAG1793160.1"/>
    <property type="molecule type" value="Genomic_DNA"/>
</dbReference>
<accession>A0A9P7DHQ5</accession>
<evidence type="ECO:0000256" key="1">
    <source>
        <dbReference type="SAM" id="MobiDB-lite"/>
    </source>
</evidence>
<dbReference type="RefSeq" id="XP_041159649.1">
    <property type="nucleotide sequence ID" value="XM_041300204.1"/>
</dbReference>
<proteinExistence type="predicted"/>
<dbReference type="Proteomes" id="UP000719766">
    <property type="component" value="Unassembled WGS sequence"/>
</dbReference>